<keyword evidence="3" id="KW-1185">Reference proteome</keyword>
<sequence>MATIITKDSLRSSVEAATGGLCTVLYDDAGHPSFMRRIPKMRIEDLYPDLGLTGTHPAFIVNGVEKSELFIGMYPASLVDSYAVSLPGMDPANTLNFDSAVTYCKNKGTGWHLMTNAEWALLGALGIKTGFQPRGNTYWGQHHEAKHETGTLAPGASELGVINDDLHGRTLTGSGPVSWRHDNSPAGIADLVGNVWEWTGGMRLNAGEINIIKDNDAAAHDVDMSADSSAWKAILQNGTLATPGTADTLKYDAVGGNGTGAVKLNKTITSQYPSSDTTASSSCAFKSMTAESSVTVPALLKLLSLYPVDTTNPVGSIWMRNSAAIWRCAAAMTTIAAARAFLASVSGTLVRSAVGMWGSVPLLSCNS</sequence>
<organism evidence="2 3">
    <name type="scientific">Desulfovibrio piger</name>
    <dbReference type="NCBI Taxonomy" id="901"/>
    <lineage>
        <taxon>Bacteria</taxon>
        <taxon>Pseudomonadati</taxon>
        <taxon>Thermodesulfobacteriota</taxon>
        <taxon>Desulfovibrionia</taxon>
        <taxon>Desulfovibrionales</taxon>
        <taxon>Desulfovibrionaceae</taxon>
        <taxon>Desulfovibrio</taxon>
    </lineage>
</organism>
<gene>
    <name evidence="2" type="ORF">DESPIGER_0060</name>
</gene>
<dbReference type="Pfam" id="PF03781">
    <property type="entry name" value="FGE-sulfatase"/>
    <property type="match status" value="1"/>
</dbReference>
<dbReference type="SUPFAM" id="SSF56436">
    <property type="entry name" value="C-type lectin-like"/>
    <property type="match status" value="1"/>
</dbReference>
<dbReference type="Proteomes" id="UP000186323">
    <property type="component" value="Chromosome I"/>
</dbReference>
<reference evidence="3" key="1">
    <citation type="submission" date="2016-10" db="EMBL/GenBank/DDBJ databases">
        <authorList>
            <person name="Wegmann U."/>
        </authorList>
    </citation>
    <scope>NUCLEOTIDE SEQUENCE [LARGE SCALE GENOMIC DNA]</scope>
</reference>
<evidence type="ECO:0000313" key="2">
    <source>
        <dbReference type="EMBL" id="SFV71965.1"/>
    </source>
</evidence>
<feature type="domain" description="Sulfatase-modifying factor enzyme-like" evidence="1">
    <location>
        <begin position="89"/>
        <end position="200"/>
    </location>
</feature>
<dbReference type="InterPro" id="IPR042095">
    <property type="entry name" value="SUMF_sf"/>
</dbReference>
<dbReference type="Gene3D" id="3.90.1580.10">
    <property type="entry name" value="paralog of FGE (formylglycine-generating enzyme)"/>
    <property type="match status" value="1"/>
</dbReference>
<dbReference type="EMBL" id="LT630450">
    <property type="protein sequence ID" value="SFV71965.1"/>
    <property type="molecule type" value="Genomic_DNA"/>
</dbReference>
<protein>
    <recommendedName>
        <fullName evidence="1">Sulfatase-modifying factor enzyme-like domain-containing protein</fullName>
    </recommendedName>
</protein>
<evidence type="ECO:0000313" key="3">
    <source>
        <dbReference type="Proteomes" id="UP000186323"/>
    </source>
</evidence>
<dbReference type="KEGG" id="dpg:DESPIGER_0060"/>
<dbReference type="RefSeq" id="WP_231927587.1">
    <property type="nucleotide sequence ID" value="NZ_LT630450.1"/>
</dbReference>
<evidence type="ECO:0000259" key="1">
    <source>
        <dbReference type="Pfam" id="PF03781"/>
    </source>
</evidence>
<proteinExistence type="predicted"/>
<dbReference type="AlphaFoldDB" id="A0A1K1LB78"/>
<dbReference type="InterPro" id="IPR005532">
    <property type="entry name" value="SUMF_dom"/>
</dbReference>
<name>A0A1K1LB78_9BACT</name>
<accession>A0A1K1LB78</accession>
<dbReference type="InterPro" id="IPR016187">
    <property type="entry name" value="CTDL_fold"/>
</dbReference>